<organism evidence="1 2">
    <name type="scientific">Trichonephila clavipes</name>
    <name type="common">Golden silk orbweaver</name>
    <name type="synonym">Nephila clavipes</name>
    <dbReference type="NCBI Taxonomy" id="2585209"/>
    <lineage>
        <taxon>Eukaryota</taxon>
        <taxon>Metazoa</taxon>
        <taxon>Ecdysozoa</taxon>
        <taxon>Arthropoda</taxon>
        <taxon>Chelicerata</taxon>
        <taxon>Arachnida</taxon>
        <taxon>Araneae</taxon>
        <taxon>Araneomorphae</taxon>
        <taxon>Entelegynae</taxon>
        <taxon>Araneoidea</taxon>
        <taxon>Nephilidae</taxon>
        <taxon>Trichonephila</taxon>
    </lineage>
</organism>
<gene>
    <name evidence="1" type="primary">X975_18776</name>
    <name evidence="1" type="ORF">TNCV_1245981</name>
</gene>
<evidence type="ECO:0000313" key="1">
    <source>
        <dbReference type="EMBL" id="GFX91183.1"/>
    </source>
</evidence>
<dbReference type="Proteomes" id="UP000887159">
    <property type="component" value="Unassembled WGS sequence"/>
</dbReference>
<protein>
    <submittedName>
        <fullName evidence="1">DUF4817 domain-containing protein</fullName>
    </submittedName>
</protein>
<name>A0A8X6UX80_TRICX</name>
<sequence length="215" mass="24896">MMHLIYEAPFTIVLTSTMGDITYAENEDMHCMYGRGNGNGRAQLRMHHAQFSDRRMPDHRIFQRLQRQLHETRSFHVTRHDAGRRRHVRSSNLDESILNVVANRPESSTKVVAHHVSVSHQSVCRVLNENLSHLFHFQRVQALNQTDYILGLQVGGTVTCATVGLHRSCVEQLLLTLHLSATLSIKQLIFSFVSYFFVFVPHRVTYTHTFLYNKR</sequence>
<dbReference type="EMBL" id="BMAU01021123">
    <property type="protein sequence ID" value="GFX91183.1"/>
    <property type="molecule type" value="Genomic_DNA"/>
</dbReference>
<dbReference type="PANTHER" id="PTHR47326:SF1">
    <property type="entry name" value="HTH PSQ-TYPE DOMAIN-CONTAINING PROTEIN"/>
    <property type="match status" value="1"/>
</dbReference>
<dbReference type="PANTHER" id="PTHR47326">
    <property type="entry name" value="TRANSPOSABLE ELEMENT TC3 TRANSPOSASE-LIKE PROTEIN"/>
    <property type="match status" value="1"/>
</dbReference>
<proteinExistence type="predicted"/>
<accession>A0A8X6UX80</accession>
<keyword evidence="2" id="KW-1185">Reference proteome</keyword>
<evidence type="ECO:0000313" key="2">
    <source>
        <dbReference type="Proteomes" id="UP000887159"/>
    </source>
</evidence>
<reference evidence="1" key="1">
    <citation type="submission" date="2020-08" db="EMBL/GenBank/DDBJ databases">
        <title>Multicomponent nature underlies the extraordinary mechanical properties of spider dragline silk.</title>
        <authorList>
            <person name="Kono N."/>
            <person name="Nakamura H."/>
            <person name="Mori M."/>
            <person name="Yoshida Y."/>
            <person name="Ohtoshi R."/>
            <person name="Malay A.D."/>
            <person name="Moran D.A.P."/>
            <person name="Tomita M."/>
            <person name="Numata K."/>
            <person name="Arakawa K."/>
        </authorList>
    </citation>
    <scope>NUCLEOTIDE SEQUENCE</scope>
</reference>
<comment type="caution">
    <text evidence="1">The sequence shown here is derived from an EMBL/GenBank/DDBJ whole genome shotgun (WGS) entry which is preliminary data.</text>
</comment>
<dbReference type="AlphaFoldDB" id="A0A8X6UX80"/>